<dbReference type="NCBIfam" id="TIGR03544">
    <property type="entry name" value="DivI1A_domain"/>
    <property type="match status" value="1"/>
</dbReference>
<sequence length="168" mass="19161">MAVSKIDILNKAFGRSFRGYTCADVDAFLQDVADTMGELAENNRGLENRISMLEQALEEHKSREKTLRDTLMTTQKMMDDMKATAQKEAQLIIDAANAKAETLLNQAHNRLAQIHGDISELKKQRTQFEVKLRSILDAHLRMLELDRQEEETLDAAEQKLKFLKKANV</sequence>
<evidence type="ECO:0000256" key="1">
    <source>
        <dbReference type="ARBA" id="ARBA00004496"/>
    </source>
</evidence>
<dbReference type="STRING" id="1121442.SAMN02745702_02689"/>
<keyword evidence="9" id="KW-1185">Reference proteome</keyword>
<dbReference type="Gene3D" id="6.10.250.660">
    <property type="match status" value="1"/>
</dbReference>
<dbReference type="PANTHER" id="PTHR35794:SF2">
    <property type="entry name" value="CELL DIVISION PROTEIN DIVIVA"/>
    <property type="match status" value="1"/>
</dbReference>
<dbReference type="RefSeq" id="WP_078685956.1">
    <property type="nucleotide sequence ID" value="NZ_FUYA01000011.1"/>
</dbReference>
<dbReference type="InterPro" id="IPR007793">
    <property type="entry name" value="DivIVA_fam"/>
</dbReference>
<dbReference type="Pfam" id="PF05103">
    <property type="entry name" value="DivIVA"/>
    <property type="match status" value="1"/>
</dbReference>
<dbReference type="PANTHER" id="PTHR35794">
    <property type="entry name" value="CELL DIVISION PROTEIN DIVIVA"/>
    <property type="match status" value="1"/>
</dbReference>
<protein>
    <submittedName>
        <fullName evidence="8">Cell division initiation protein</fullName>
    </submittedName>
</protein>
<evidence type="ECO:0000256" key="5">
    <source>
        <dbReference type="ARBA" id="ARBA00023054"/>
    </source>
</evidence>
<accession>A0A1T4WV65</accession>
<proteinExistence type="inferred from homology"/>
<keyword evidence="6" id="KW-0131">Cell cycle</keyword>
<gene>
    <name evidence="8" type="ORF">SAMN02745702_02689</name>
</gene>
<keyword evidence="4 8" id="KW-0132">Cell division</keyword>
<evidence type="ECO:0000313" key="8">
    <source>
        <dbReference type="EMBL" id="SKA81243.1"/>
    </source>
</evidence>
<comment type="subcellular location">
    <subcellularLocation>
        <location evidence="1">Cytoplasm</location>
    </subcellularLocation>
</comment>
<dbReference type="AlphaFoldDB" id="A0A1T4WV65"/>
<evidence type="ECO:0000256" key="6">
    <source>
        <dbReference type="ARBA" id="ARBA00023306"/>
    </source>
</evidence>
<dbReference type="GO" id="GO:0005737">
    <property type="term" value="C:cytoplasm"/>
    <property type="evidence" value="ECO:0007669"/>
    <property type="project" value="UniProtKB-SubCell"/>
</dbReference>
<evidence type="ECO:0000256" key="7">
    <source>
        <dbReference type="SAM" id="Coils"/>
    </source>
</evidence>
<organism evidence="8 9">
    <name type="scientific">Desulfobaculum bizertense DSM 18034</name>
    <dbReference type="NCBI Taxonomy" id="1121442"/>
    <lineage>
        <taxon>Bacteria</taxon>
        <taxon>Pseudomonadati</taxon>
        <taxon>Thermodesulfobacteriota</taxon>
        <taxon>Desulfovibrionia</taxon>
        <taxon>Desulfovibrionales</taxon>
        <taxon>Desulfovibrionaceae</taxon>
        <taxon>Desulfobaculum</taxon>
    </lineage>
</organism>
<dbReference type="EMBL" id="FUYA01000011">
    <property type="protein sequence ID" value="SKA81243.1"/>
    <property type="molecule type" value="Genomic_DNA"/>
</dbReference>
<name>A0A1T4WV65_9BACT</name>
<evidence type="ECO:0000256" key="2">
    <source>
        <dbReference type="ARBA" id="ARBA00009008"/>
    </source>
</evidence>
<evidence type="ECO:0000256" key="4">
    <source>
        <dbReference type="ARBA" id="ARBA00022618"/>
    </source>
</evidence>
<keyword evidence="3" id="KW-0963">Cytoplasm</keyword>
<dbReference type="Proteomes" id="UP000189733">
    <property type="component" value="Unassembled WGS sequence"/>
</dbReference>
<dbReference type="GO" id="GO:0051301">
    <property type="term" value="P:cell division"/>
    <property type="evidence" value="ECO:0007669"/>
    <property type="project" value="UniProtKB-KW"/>
</dbReference>
<dbReference type="InterPro" id="IPR019933">
    <property type="entry name" value="DivIVA_domain"/>
</dbReference>
<comment type="similarity">
    <text evidence="2">Belongs to the DivIVA family.</text>
</comment>
<evidence type="ECO:0000256" key="3">
    <source>
        <dbReference type="ARBA" id="ARBA00022490"/>
    </source>
</evidence>
<feature type="coiled-coil region" evidence="7">
    <location>
        <begin position="29"/>
        <end position="166"/>
    </location>
</feature>
<keyword evidence="5 7" id="KW-0175">Coiled coil</keyword>
<dbReference type="OrthoDB" id="5198800at2"/>
<reference evidence="8 9" key="1">
    <citation type="submission" date="2017-02" db="EMBL/GenBank/DDBJ databases">
        <authorList>
            <person name="Peterson S.W."/>
        </authorList>
    </citation>
    <scope>NUCLEOTIDE SEQUENCE [LARGE SCALE GENOMIC DNA]</scope>
    <source>
        <strain evidence="8 9">DSM 18034</strain>
    </source>
</reference>
<evidence type="ECO:0000313" key="9">
    <source>
        <dbReference type="Proteomes" id="UP000189733"/>
    </source>
</evidence>